<proteinExistence type="predicted"/>
<dbReference type="OrthoDB" id="48988at2759"/>
<dbReference type="InParanoid" id="A0A7M7P4Y9"/>
<dbReference type="Gene3D" id="3.20.20.100">
    <property type="entry name" value="NADP-dependent oxidoreductase domain"/>
    <property type="match status" value="1"/>
</dbReference>
<evidence type="ECO:0000313" key="3">
    <source>
        <dbReference type="Proteomes" id="UP000007110"/>
    </source>
</evidence>
<dbReference type="EnsemblMetazoa" id="XM_030990031">
    <property type="protein sequence ID" value="XP_030845891"/>
    <property type="gene ID" value="LOC115925958"/>
</dbReference>
<dbReference type="InterPro" id="IPR036812">
    <property type="entry name" value="NAD(P)_OxRdtase_dom_sf"/>
</dbReference>
<sequence length="352" mass="38898">MVATYIEGFHDPEEVARMCYTPLGNTGMELSSVGFGASPLGNPYTAEAPSDAEGQACVLKALKSGINYIDTAPWYGQGKSEEKLGKILEDIPRSSYYIGTKVGRYEKDVEGMFDFSAERVTRSVDESLSRLGLRCVDIIQVHDVEFAENIEIILNETLPALQKIKEAGKARFIGITGYPIGTLREIVERSTVKIDSVLSYCHLDLNDSSLLDHIAFFEQKGIGVISASPLSMALLTSFGPPDWHPASDEVKASCRNAAQYCQDHGVDIAKLAIHFSFSQAKVATVLVGMDRPSFLERNLDVVHNKLSETEEKVLQEIQKEFFPPGVSRTWEGVEVAKYRKKLKARQAELLQG</sequence>
<dbReference type="GO" id="GO:0016491">
    <property type="term" value="F:oxidoreductase activity"/>
    <property type="evidence" value="ECO:0000318"/>
    <property type="project" value="GO_Central"/>
</dbReference>
<dbReference type="PANTHER" id="PTHR42686">
    <property type="entry name" value="GH17980P-RELATED"/>
    <property type="match status" value="1"/>
</dbReference>
<dbReference type="GeneID" id="115925958"/>
<dbReference type="Proteomes" id="UP000007110">
    <property type="component" value="Unassembled WGS sequence"/>
</dbReference>
<reference evidence="2" key="2">
    <citation type="submission" date="2021-01" db="UniProtKB">
        <authorList>
            <consortium name="EnsemblMetazoa"/>
        </authorList>
    </citation>
    <scope>IDENTIFICATION</scope>
</reference>
<dbReference type="SUPFAM" id="SSF51430">
    <property type="entry name" value="NAD(P)-linked oxidoreductase"/>
    <property type="match status" value="1"/>
</dbReference>
<keyword evidence="3" id="KW-1185">Reference proteome</keyword>
<name>A0A7M7P4Y9_STRPU</name>
<protein>
    <recommendedName>
        <fullName evidence="1">NADP-dependent oxidoreductase domain-containing protein</fullName>
    </recommendedName>
</protein>
<dbReference type="KEGG" id="spu:115925958"/>
<dbReference type="FunFam" id="3.20.20.100:FF:000011">
    <property type="entry name" value="Aldo/keto reductase"/>
    <property type="match status" value="1"/>
</dbReference>
<evidence type="ECO:0000259" key="1">
    <source>
        <dbReference type="Pfam" id="PF00248"/>
    </source>
</evidence>
<dbReference type="InterPro" id="IPR020471">
    <property type="entry name" value="AKR"/>
</dbReference>
<dbReference type="OMA" id="ATHYCIS"/>
<dbReference type="GO" id="GO:0010349">
    <property type="term" value="F:L-galactose dehydrogenase activity"/>
    <property type="evidence" value="ECO:0007669"/>
    <property type="project" value="InterPro"/>
</dbReference>
<evidence type="ECO:0000313" key="2">
    <source>
        <dbReference type="EnsemblMetazoa" id="XP_030845891"/>
    </source>
</evidence>
<accession>A0A7M7P4Y9</accession>
<dbReference type="CDD" id="cd19163">
    <property type="entry name" value="AKR_galDH"/>
    <property type="match status" value="1"/>
</dbReference>
<dbReference type="RefSeq" id="XP_030845891.1">
    <property type="nucleotide sequence ID" value="XM_030990031.1"/>
</dbReference>
<dbReference type="InterPro" id="IPR044479">
    <property type="entry name" value="LGALDH-like"/>
</dbReference>
<reference evidence="3" key="1">
    <citation type="submission" date="2015-02" db="EMBL/GenBank/DDBJ databases">
        <title>Genome sequencing for Strongylocentrotus purpuratus.</title>
        <authorList>
            <person name="Murali S."/>
            <person name="Liu Y."/>
            <person name="Vee V."/>
            <person name="English A."/>
            <person name="Wang M."/>
            <person name="Skinner E."/>
            <person name="Han Y."/>
            <person name="Muzny D.M."/>
            <person name="Worley K.C."/>
            <person name="Gibbs R.A."/>
        </authorList>
    </citation>
    <scope>NUCLEOTIDE SEQUENCE</scope>
</reference>
<dbReference type="Pfam" id="PF00248">
    <property type="entry name" value="Aldo_ket_red"/>
    <property type="match status" value="1"/>
</dbReference>
<organism evidence="2 3">
    <name type="scientific">Strongylocentrotus purpuratus</name>
    <name type="common">Purple sea urchin</name>
    <dbReference type="NCBI Taxonomy" id="7668"/>
    <lineage>
        <taxon>Eukaryota</taxon>
        <taxon>Metazoa</taxon>
        <taxon>Echinodermata</taxon>
        <taxon>Eleutherozoa</taxon>
        <taxon>Echinozoa</taxon>
        <taxon>Echinoidea</taxon>
        <taxon>Euechinoidea</taxon>
        <taxon>Echinacea</taxon>
        <taxon>Camarodonta</taxon>
        <taxon>Echinidea</taxon>
        <taxon>Strongylocentrotidae</taxon>
        <taxon>Strongylocentrotus</taxon>
    </lineage>
</organism>
<dbReference type="PANTHER" id="PTHR42686:SF1">
    <property type="entry name" value="GH17980P-RELATED"/>
    <property type="match status" value="1"/>
</dbReference>
<dbReference type="AlphaFoldDB" id="A0A7M7P4Y9"/>
<dbReference type="InterPro" id="IPR023210">
    <property type="entry name" value="NADP_OxRdtase_dom"/>
</dbReference>
<feature type="domain" description="NADP-dependent oxidoreductase" evidence="1">
    <location>
        <begin position="33"/>
        <end position="317"/>
    </location>
</feature>